<protein>
    <submittedName>
        <fullName evidence="2">Formate dehydrogenase</fullName>
    </submittedName>
</protein>
<dbReference type="Pfam" id="PF12867">
    <property type="entry name" value="DinB_2"/>
    <property type="match status" value="1"/>
</dbReference>
<dbReference type="SUPFAM" id="SSF109854">
    <property type="entry name" value="DinB/YfiT-like putative metalloenzymes"/>
    <property type="match status" value="1"/>
</dbReference>
<dbReference type="InterPro" id="IPR034660">
    <property type="entry name" value="DinB/YfiT-like"/>
</dbReference>
<dbReference type="Gene3D" id="1.20.120.450">
    <property type="entry name" value="dinb family like domain"/>
    <property type="match status" value="1"/>
</dbReference>
<sequence>MNELVFKQFEKTRGYFIKKIESVSKDVASIQPDGFNNTIHWHIGHVLTVCEQFMFGFPRKTTHIPANYIELFGNGTKPADWKGDIPEADELIIQLKDQLARIQQIPAGRLNEKLDKPFLGLETFGELAEFALFHEANHLGHIQAMERVIHHTGVKN</sequence>
<reference evidence="2 3" key="1">
    <citation type="submission" date="2016-04" db="EMBL/GenBank/DDBJ databases">
        <title>Complete genome sequence of Bacillus oceanisediminis strain 2691.</title>
        <authorList>
            <person name="Jeong H."/>
            <person name="Kim H.J."/>
            <person name="Lee D.-W."/>
        </authorList>
    </citation>
    <scope>NUCLEOTIDE SEQUENCE [LARGE SCALE GENOMIC DNA]</scope>
    <source>
        <strain evidence="2 3">2691</strain>
    </source>
</reference>
<dbReference type="KEGG" id="bon:A361_16195"/>
<dbReference type="InterPro" id="IPR024775">
    <property type="entry name" value="DinB-like"/>
</dbReference>
<organism evidence="2 3">
    <name type="scientific">Cytobacillus oceanisediminis 2691</name>
    <dbReference type="NCBI Taxonomy" id="1196031"/>
    <lineage>
        <taxon>Bacteria</taxon>
        <taxon>Bacillati</taxon>
        <taxon>Bacillota</taxon>
        <taxon>Bacilli</taxon>
        <taxon>Bacillales</taxon>
        <taxon>Bacillaceae</taxon>
        <taxon>Cytobacillus</taxon>
    </lineage>
</organism>
<evidence type="ECO:0000313" key="3">
    <source>
        <dbReference type="Proteomes" id="UP000077856"/>
    </source>
</evidence>
<evidence type="ECO:0000259" key="1">
    <source>
        <dbReference type="Pfam" id="PF12867"/>
    </source>
</evidence>
<name>A0A160MCD8_9BACI</name>
<dbReference type="Proteomes" id="UP000077856">
    <property type="component" value="Chromosome"/>
</dbReference>
<dbReference type="RefSeq" id="WP_019382243.1">
    <property type="nucleotide sequence ID" value="NZ_CP015506.1"/>
</dbReference>
<dbReference type="STRING" id="1196031.A361_16195"/>
<accession>A0A160MCD8</accession>
<dbReference type="EMBL" id="CP015506">
    <property type="protein sequence ID" value="AND40627.1"/>
    <property type="molecule type" value="Genomic_DNA"/>
</dbReference>
<dbReference type="eggNOG" id="COG2318">
    <property type="taxonomic scope" value="Bacteria"/>
</dbReference>
<gene>
    <name evidence="2" type="ORF">A361_16195</name>
</gene>
<proteinExistence type="predicted"/>
<feature type="domain" description="DinB-like" evidence="1">
    <location>
        <begin position="8"/>
        <end position="142"/>
    </location>
</feature>
<evidence type="ECO:0000313" key="2">
    <source>
        <dbReference type="EMBL" id="AND40627.1"/>
    </source>
</evidence>
<dbReference type="AlphaFoldDB" id="A0A160MCD8"/>